<evidence type="ECO:0000259" key="2">
    <source>
        <dbReference type="Pfam" id="PF24883"/>
    </source>
</evidence>
<evidence type="ECO:0000256" key="1">
    <source>
        <dbReference type="ARBA" id="ARBA00022737"/>
    </source>
</evidence>
<proteinExistence type="predicted"/>
<dbReference type="Gene3D" id="3.40.50.1580">
    <property type="entry name" value="Nucleoside phosphorylase domain"/>
    <property type="match status" value="1"/>
</dbReference>
<dbReference type="InterPro" id="IPR027417">
    <property type="entry name" value="P-loop_NTPase"/>
</dbReference>
<gene>
    <name evidence="3" type="ORF">BGW36DRAFT_397966</name>
</gene>
<accession>A0AAD4Q004</accession>
<dbReference type="SUPFAM" id="SSF53167">
    <property type="entry name" value="Purine and uridine phosphorylases"/>
    <property type="match status" value="1"/>
</dbReference>
<dbReference type="Gene3D" id="3.40.50.300">
    <property type="entry name" value="P-loop containing nucleotide triphosphate hydrolases"/>
    <property type="match status" value="1"/>
</dbReference>
<name>A0AAD4Q004_9EURO</name>
<dbReference type="PANTHER" id="PTHR46082">
    <property type="entry name" value="ATP/GTP-BINDING PROTEIN-RELATED"/>
    <property type="match status" value="1"/>
</dbReference>
<dbReference type="AlphaFoldDB" id="A0AAD4Q004"/>
<dbReference type="Pfam" id="PF24883">
    <property type="entry name" value="NPHP3_N"/>
    <property type="match status" value="1"/>
</dbReference>
<sequence>MLEEIHGRLPQLPTDHNAFTLGSVHGHNVVIACLPSGIYGTTSAATALAEMRSMFPLLQFGLMVGIGGGVPGKIDVRLGDVVISKPTASGSGVIQYDYGKTMRDGYIQRIGFLNKPPQVLLTAISQIESDHMIGQRQIKKNIDDVLEKNKEMRDQFSQPKDDRLFRATYPHEDNARGCSSCDLNQLSHRQPRITDEPHVHYGLVASGNQVMKDAQTRDQIAQELDIICFEMKAAGLMDQLPCLVIRGICDYSLTAAAYTKSLLSEVPAVVPTAVPEKNVGFTTDEYECLRSLFLTNPADIKTALKQKKGDRADGTCEWILKTEELSDWLEGLENNYQNGSNIFWLHSNPGTGKSTMVITMTDELPKQPVFASGNKVLAYFFCDSSEENQRTAISILRGLLYQLIHQCPRLIKYLLAKYPDRKETLFTSFDAL</sequence>
<evidence type="ECO:0000313" key="4">
    <source>
        <dbReference type="Proteomes" id="UP001201262"/>
    </source>
</evidence>
<keyword evidence="1" id="KW-0677">Repeat</keyword>
<keyword evidence="4" id="KW-1185">Reference proteome</keyword>
<protein>
    <submittedName>
        <fullName evidence="3">Nucleoside phosphorylase domain-containing protein</fullName>
    </submittedName>
</protein>
<evidence type="ECO:0000313" key="3">
    <source>
        <dbReference type="EMBL" id="KAH8696413.1"/>
    </source>
</evidence>
<reference evidence="3" key="1">
    <citation type="submission" date="2021-12" db="EMBL/GenBank/DDBJ databases">
        <title>Convergent genome expansion in fungi linked to evolution of root-endophyte symbiosis.</title>
        <authorList>
            <consortium name="DOE Joint Genome Institute"/>
            <person name="Ke Y.-H."/>
            <person name="Bonito G."/>
            <person name="Liao H.-L."/>
            <person name="Looney B."/>
            <person name="Rojas-Flechas A."/>
            <person name="Nash J."/>
            <person name="Hameed K."/>
            <person name="Schadt C."/>
            <person name="Martin F."/>
            <person name="Crous P.W."/>
            <person name="Miettinen O."/>
            <person name="Magnuson J.K."/>
            <person name="Labbe J."/>
            <person name="Jacobson D."/>
            <person name="Doktycz M.J."/>
            <person name="Veneault-Fourrey C."/>
            <person name="Kuo A."/>
            <person name="Mondo S."/>
            <person name="Calhoun S."/>
            <person name="Riley R."/>
            <person name="Ohm R."/>
            <person name="LaButti K."/>
            <person name="Andreopoulos B."/>
            <person name="Pangilinan J."/>
            <person name="Nolan M."/>
            <person name="Tritt A."/>
            <person name="Clum A."/>
            <person name="Lipzen A."/>
            <person name="Daum C."/>
            <person name="Barry K."/>
            <person name="Grigoriev I.V."/>
            <person name="Vilgalys R."/>
        </authorList>
    </citation>
    <scope>NUCLEOTIDE SEQUENCE</scope>
    <source>
        <strain evidence="3">PMI_201</strain>
    </source>
</reference>
<dbReference type="PANTHER" id="PTHR46082:SF11">
    <property type="entry name" value="AAA+ ATPASE DOMAIN-CONTAINING PROTEIN-RELATED"/>
    <property type="match status" value="1"/>
</dbReference>
<dbReference type="GO" id="GO:0009116">
    <property type="term" value="P:nucleoside metabolic process"/>
    <property type="evidence" value="ECO:0007669"/>
    <property type="project" value="InterPro"/>
</dbReference>
<dbReference type="Proteomes" id="UP001201262">
    <property type="component" value="Unassembled WGS sequence"/>
</dbReference>
<organism evidence="3 4">
    <name type="scientific">Talaromyces proteolyticus</name>
    <dbReference type="NCBI Taxonomy" id="1131652"/>
    <lineage>
        <taxon>Eukaryota</taxon>
        <taxon>Fungi</taxon>
        <taxon>Dikarya</taxon>
        <taxon>Ascomycota</taxon>
        <taxon>Pezizomycotina</taxon>
        <taxon>Eurotiomycetes</taxon>
        <taxon>Eurotiomycetidae</taxon>
        <taxon>Eurotiales</taxon>
        <taxon>Trichocomaceae</taxon>
        <taxon>Talaromyces</taxon>
        <taxon>Talaromyces sect. Bacilispori</taxon>
    </lineage>
</organism>
<dbReference type="EMBL" id="JAJTJA010000007">
    <property type="protein sequence ID" value="KAH8696413.1"/>
    <property type="molecule type" value="Genomic_DNA"/>
</dbReference>
<comment type="caution">
    <text evidence="3">The sequence shown here is derived from an EMBL/GenBank/DDBJ whole genome shotgun (WGS) entry which is preliminary data.</text>
</comment>
<dbReference type="InterPro" id="IPR035994">
    <property type="entry name" value="Nucleoside_phosphorylase_sf"/>
</dbReference>
<dbReference type="GO" id="GO:0003824">
    <property type="term" value="F:catalytic activity"/>
    <property type="evidence" value="ECO:0007669"/>
    <property type="project" value="InterPro"/>
</dbReference>
<dbReference type="RefSeq" id="XP_046071350.1">
    <property type="nucleotide sequence ID" value="XM_046218348.1"/>
</dbReference>
<dbReference type="InterPro" id="IPR056884">
    <property type="entry name" value="NPHP3-like_N"/>
</dbReference>
<dbReference type="InterPro" id="IPR053137">
    <property type="entry name" value="NLR-like"/>
</dbReference>
<dbReference type="GeneID" id="70248635"/>
<feature type="domain" description="Nephrocystin 3-like N-terminal" evidence="2">
    <location>
        <begin position="314"/>
        <end position="423"/>
    </location>
</feature>